<dbReference type="AlphaFoldDB" id="A0A1C2FZQ5"/>
<comment type="caution">
    <text evidence="5">The sequence shown here is derived from an EMBL/GenBank/DDBJ whole genome shotgun (WGS) entry which is preliminary data.</text>
</comment>
<comment type="similarity">
    <text evidence="1">Belongs to the ABC transporter superfamily.</text>
</comment>
<proteinExistence type="inferred from homology"/>
<organism evidence="5 6">
    <name type="scientific">Acidiferrobacter thiooxydans</name>
    <dbReference type="NCBI Taxonomy" id="163359"/>
    <lineage>
        <taxon>Bacteria</taxon>
        <taxon>Pseudomonadati</taxon>
        <taxon>Pseudomonadota</taxon>
        <taxon>Gammaproteobacteria</taxon>
        <taxon>Acidiferrobacterales</taxon>
        <taxon>Acidiferrobacteraceae</taxon>
        <taxon>Acidiferrobacter</taxon>
    </lineage>
</organism>
<keyword evidence="4 5" id="KW-0067">ATP-binding</keyword>
<evidence type="ECO:0000256" key="1">
    <source>
        <dbReference type="ARBA" id="ARBA00005417"/>
    </source>
</evidence>
<evidence type="ECO:0000313" key="6">
    <source>
        <dbReference type="Proteomes" id="UP000253250"/>
    </source>
</evidence>
<dbReference type="GO" id="GO:0005524">
    <property type="term" value="F:ATP binding"/>
    <property type="evidence" value="ECO:0007669"/>
    <property type="project" value="UniProtKB-KW"/>
</dbReference>
<dbReference type="PANTHER" id="PTHR43335:SF4">
    <property type="entry name" value="ABC TRANSPORTER, ATP-BINDING PROTEIN"/>
    <property type="match status" value="1"/>
</dbReference>
<dbReference type="OrthoDB" id="9775490at2"/>
<evidence type="ECO:0000313" key="5">
    <source>
        <dbReference type="EMBL" id="RCN59478.1"/>
    </source>
</evidence>
<sequence length="313" mass="34367">MSNPEVLVETDAVTRFYGRHAAVSDMSFVIRRGEVLGFLGPNGAGKTTTMQMLSGNLAPSSGRVLIAGHDMHEAPEKAKAHLGYLPEYPPLYREFTVDEYLDYAAALRRIPRKARRAARERAKARCGLGDVGGRLSANLSKGFQQRVGLAQAIIHDPDVVILDEPTVGLDPIQIREVRALIRELGREHAVILSTHILPEVQASCDRVQIIHKGRLVLSENIDTLMARMESQALIAAFRRTPNLDAIGKLTGVRSVTVDDDGRVRILHEPGADPTDAIVRLAIEQDWGLREINPEHSTLESIFVELTGESPEAA</sequence>
<evidence type="ECO:0000256" key="4">
    <source>
        <dbReference type="ARBA" id="ARBA00022840"/>
    </source>
</evidence>
<gene>
    <name evidence="5" type="ORF">C4900_01740</name>
</gene>
<dbReference type="SMART" id="SM00382">
    <property type="entry name" value="AAA"/>
    <property type="match status" value="1"/>
</dbReference>
<dbReference type="InterPro" id="IPR027417">
    <property type="entry name" value="P-loop_NTPase"/>
</dbReference>
<dbReference type="EMBL" id="PSYR01000001">
    <property type="protein sequence ID" value="RCN59478.1"/>
    <property type="molecule type" value="Genomic_DNA"/>
</dbReference>
<name>A0A1C2FZQ5_9GAMM</name>
<dbReference type="PANTHER" id="PTHR43335">
    <property type="entry name" value="ABC TRANSPORTER, ATP-BINDING PROTEIN"/>
    <property type="match status" value="1"/>
</dbReference>
<dbReference type="InterPro" id="IPR003439">
    <property type="entry name" value="ABC_transporter-like_ATP-bd"/>
</dbReference>
<protein>
    <submittedName>
        <fullName evidence="5">ABC transporter ATP-binding protein</fullName>
    </submittedName>
</protein>
<keyword evidence="3" id="KW-0547">Nucleotide-binding</keyword>
<dbReference type="GO" id="GO:0016887">
    <property type="term" value="F:ATP hydrolysis activity"/>
    <property type="evidence" value="ECO:0007669"/>
    <property type="project" value="InterPro"/>
</dbReference>
<keyword evidence="6" id="KW-1185">Reference proteome</keyword>
<dbReference type="Gene3D" id="3.40.50.300">
    <property type="entry name" value="P-loop containing nucleotide triphosphate hydrolases"/>
    <property type="match status" value="1"/>
</dbReference>
<dbReference type="RefSeq" id="WP_065971503.1">
    <property type="nucleotide sequence ID" value="NZ_CP080624.1"/>
</dbReference>
<evidence type="ECO:0000256" key="3">
    <source>
        <dbReference type="ARBA" id="ARBA00022741"/>
    </source>
</evidence>
<evidence type="ECO:0000256" key="2">
    <source>
        <dbReference type="ARBA" id="ARBA00022448"/>
    </source>
</evidence>
<dbReference type="SUPFAM" id="SSF52540">
    <property type="entry name" value="P-loop containing nucleoside triphosphate hydrolases"/>
    <property type="match status" value="1"/>
</dbReference>
<dbReference type="Pfam" id="PF00005">
    <property type="entry name" value="ABC_tran"/>
    <property type="match status" value="1"/>
</dbReference>
<dbReference type="Proteomes" id="UP000253250">
    <property type="component" value="Unassembled WGS sequence"/>
</dbReference>
<keyword evidence="2" id="KW-0813">Transport</keyword>
<dbReference type="InterPro" id="IPR003593">
    <property type="entry name" value="AAA+_ATPase"/>
</dbReference>
<dbReference type="CDD" id="cd03230">
    <property type="entry name" value="ABC_DR_subfamily_A"/>
    <property type="match status" value="1"/>
</dbReference>
<reference evidence="5 6" key="1">
    <citation type="submission" date="2018-02" db="EMBL/GenBank/DDBJ databases">
        <title>Insights into the biology of acidophilic members of the Acidiferrobacteraceae family derived from comparative genomic analyses.</title>
        <authorList>
            <person name="Issotta F."/>
            <person name="Thyssen C."/>
            <person name="Mena C."/>
            <person name="Moya A."/>
            <person name="Bellenberg S."/>
            <person name="Sproer C."/>
            <person name="Covarrubias P.C."/>
            <person name="Sand W."/>
            <person name="Quatrini R."/>
            <person name="Vera M."/>
        </authorList>
    </citation>
    <scope>NUCLEOTIDE SEQUENCE [LARGE SCALE GENOMIC DNA]</scope>
    <source>
        <strain evidence="6">m-1</strain>
    </source>
</reference>
<dbReference type="STRING" id="163359.A9R16_15375"/>
<accession>A0A1C2FZQ5</accession>
<dbReference type="PROSITE" id="PS50893">
    <property type="entry name" value="ABC_TRANSPORTER_2"/>
    <property type="match status" value="1"/>
</dbReference>